<evidence type="ECO:0000256" key="4">
    <source>
        <dbReference type="ARBA" id="ARBA00022786"/>
    </source>
</evidence>
<dbReference type="AlphaFoldDB" id="A0AAD8PEW5"/>
<dbReference type="Gene3D" id="3.30.2160.10">
    <property type="entry name" value="Hect, E3 ligase catalytic domain"/>
    <property type="match status" value="1"/>
</dbReference>
<dbReference type="Proteomes" id="UP001230268">
    <property type="component" value="Unassembled WGS sequence"/>
</dbReference>
<dbReference type="CDD" id="cd00078">
    <property type="entry name" value="HECTc"/>
    <property type="match status" value="1"/>
</dbReference>
<dbReference type="InterPro" id="IPR044611">
    <property type="entry name" value="E3A/B/C-like"/>
</dbReference>
<dbReference type="Gene3D" id="3.90.1750.10">
    <property type="entry name" value="Hect, E3 ligase catalytic domains"/>
    <property type="match status" value="1"/>
</dbReference>
<dbReference type="InterPro" id="IPR035983">
    <property type="entry name" value="Hect_E3_ubiquitin_ligase"/>
</dbReference>
<dbReference type="GO" id="GO:0061630">
    <property type="term" value="F:ubiquitin protein ligase activity"/>
    <property type="evidence" value="ECO:0007669"/>
    <property type="project" value="UniProtKB-EC"/>
</dbReference>
<name>A0AAD8PEW5_BABGI</name>
<comment type="caution">
    <text evidence="7">The sequence shown here is derived from an EMBL/GenBank/DDBJ whole genome shotgun (WGS) entry which is preliminary data.</text>
</comment>
<dbReference type="GO" id="GO:0016874">
    <property type="term" value="F:ligase activity"/>
    <property type="evidence" value="ECO:0007669"/>
    <property type="project" value="UniProtKB-KW"/>
</dbReference>
<evidence type="ECO:0000313" key="7">
    <source>
        <dbReference type="EMBL" id="KAK1444009.1"/>
    </source>
</evidence>
<dbReference type="SUPFAM" id="SSF56204">
    <property type="entry name" value="Hect, E3 ligase catalytic domain"/>
    <property type="match status" value="1"/>
</dbReference>
<organism evidence="7 8">
    <name type="scientific">Babesia gibsoni</name>
    <dbReference type="NCBI Taxonomy" id="33632"/>
    <lineage>
        <taxon>Eukaryota</taxon>
        <taxon>Sar</taxon>
        <taxon>Alveolata</taxon>
        <taxon>Apicomplexa</taxon>
        <taxon>Aconoidasida</taxon>
        <taxon>Piroplasmida</taxon>
        <taxon>Babesiidae</taxon>
        <taxon>Babesia</taxon>
    </lineage>
</organism>
<accession>A0AAD8PEW5</accession>
<dbReference type="EMBL" id="JAVEPI010000002">
    <property type="protein sequence ID" value="KAK1444009.1"/>
    <property type="molecule type" value="Genomic_DNA"/>
</dbReference>
<dbReference type="PANTHER" id="PTHR45700">
    <property type="entry name" value="UBIQUITIN-PROTEIN LIGASE E3C"/>
    <property type="match status" value="1"/>
</dbReference>
<evidence type="ECO:0000256" key="1">
    <source>
        <dbReference type="ARBA" id="ARBA00000885"/>
    </source>
</evidence>
<dbReference type="PANTHER" id="PTHR45700:SF2">
    <property type="entry name" value="UBIQUITIN-PROTEIN LIGASE E3C"/>
    <property type="match status" value="1"/>
</dbReference>
<dbReference type="InterPro" id="IPR000569">
    <property type="entry name" value="HECT_dom"/>
</dbReference>
<keyword evidence="8" id="KW-1185">Reference proteome</keyword>
<protein>
    <recommendedName>
        <fullName evidence="2">HECT-type E3 ubiquitin transferase</fullName>
        <ecNumber evidence="2">2.3.2.26</ecNumber>
    </recommendedName>
</protein>
<sequence>MFFDGSIKPKRVVSLSGASGIGRNAGFNRQRFEFRSVQMERERAGKRLLCFLRYVVELKRSIRPLRDDLPCLLDSAERFVDQLARPGGDVTPMDCSDEDTNMCGIQSAGSNALVKSMSTAVSGHHTNGGYTNTDNGGMHIPYSDEELRSNLVSSNAILMFMRAVTVLTRYDRDNDYSNYRKKCLQLLRRWLKESQYHDQLVEILSSRLLKAQFIHLCVQFLGIILPCKDDKLCNAHHGGVTPEGSPRDKFVNITNGSFKGGITAQQGFSSWLDSHRSASNNVPLSQRLGYSDRDTQRSVDSKYTSSLSLLKSRLDLNRSSLSDYECDEVLYVVTLLNILPPEQGSQIIKKHEIAEKWYPVMLARAFVNFSEHEEVFNALLSVNEKIRHNCDSREAGTKLFVNFWSYLNMKDESYNQTDILTVADATIIHEFIQGLCCIGCKAIQQEDFGPINVEPQDKNMEAKIQTISQQLERSLKSSVPMTMSLNNENWNKIRTYLKTQVETVVNASAFLPFISEFDVKGEFTGNGAEELTQRSQVNSPLAAGSVSNAECESIGYAYERIFNNMYHLLDYVNGRRSEYSRDMTASILSAMLMSLQFVKDKQRERFLKGLRGYDDLLGQILYYYRYDEYIVITITLLMVPLYSWDYYTVDLEPLVISSCKRKLEVPTLSHEDWSEPPEIDGHVANLLVSCGAPMVLAKLFHRHYIECCGSNYSQLVSNLCNIQSNNGTLSKLWEIFSLVLGYCLKIMYDPEIIGEQGSRALVDINDAVFLANALNHFYWNLVSQPKTSKDRYAFQQGEGFPRNTVCNCGIELEINPAFHTAKKSPFDHVYWGTLARKFNERFFRLPGSHNKPMLISEVERAVLTQLKHQHLDSPVMSVMEHIPNTISFDTRLKLFMHRVDTDRALYRNEFNEFFDVILNIIRRTHIVEDGMSTLGCLDGARLKQPFKVVFMDDTGAREEGVDGGGLFKEFVTSVCSVVFNPEYGIFEESPYDRSFVPSPNSSLVHDEHLLLFNFIGKVVGKALYEHILIEPILSRVLLNLILKNRNTLDDLKLFDPELYRNIVSMRQMSAEDIASLGLTFTTGIGSLDNSVQVEIVEGGSKIKVTKDNLESFIHHFADFKCNRLIEAQSSAFLQGLSAIIPLEWMRTFSPNELVYLISGSTEEIDVADMRANTLYSGGYSESSQVVIWFWEVMREFDNETRRVFLWFVTCCKRAPLLGFKQLQPMFCITRDAQVGNMPTVSTCTNLLKLPEYNSKEEVKSKLLDAMTMSKGFGIA</sequence>
<evidence type="ECO:0000256" key="5">
    <source>
        <dbReference type="PROSITE-ProRule" id="PRU00104"/>
    </source>
</evidence>
<evidence type="ECO:0000259" key="6">
    <source>
        <dbReference type="PROSITE" id="PS50237"/>
    </source>
</evidence>
<dbReference type="GO" id="GO:0006511">
    <property type="term" value="P:ubiquitin-dependent protein catabolic process"/>
    <property type="evidence" value="ECO:0007669"/>
    <property type="project" value="TreeGrafter"/>
</dbReference>
<dbReference type="FunFam" id="3.30.2410.10:FF:000009">
    <property type="entry name" value="Probable E3 ubiquitin-protein ligase HECTD2"/>
    <property type="match status" value="1"/>
</dbReference>
<dbReference type="GO" id="GO:0000209">
    <property type="term" value="P:protein polyubiquitination"/>
    <property type="evidence" value="ECO:0007669"/>
    <property type="project" value="InterPro"/>
</dbReference>
<evidence type="ECO:0000256" key="3">
    <source>
        <dbReference type="ARBA" id="ARBA00022679"/>
    </source>
</evidence>
<evidence type="ECO:0000313" key="8">
    <source>
        <dbReference type="Proteomes" id="UP001230268"/>
    </source>
</evidence>
<feature type="active site" description="Glycyl thioester intermediate" evidence="5">
    <location>
        <position position="1243"/>
    </location>
</feature>
<dbReference type="Pfam" id="PF00632">
    <property type="entry name" value="HECT"/>
    <property type="match status" value="1"/>
</dbReference>
<keyword evidence="7" id="KW-0436">Ligase</keyword>
<keyword evidence="3" id="KW-0808">Transferase</keyword>
<reference evidence="7" key="1">
    <citation type="submission" date="2023-08" db="EMBL/GenBank/DDBJ databases">
        <title>Draft sequence of the Babesia gibsoni genome.</title>
        <authorList>
            <person name="Yamagishi J.Y."/>
            <person name="Xuan X.X."/>
        </authorList>
    </citation>
    <scope>NUCLEOTIDE SEQUENCE</scope>
    <source>
        <strain evidence="7">Azabu</strain>
    </source>
</reference>
<dbReference type="Gene3D" id="3.30.2410.10">
    <property type="entry name" value="Hect, E3 ligase catalytic domain"/>
    <property type="match status" value="1"/>
</dbReference>
<dbReference type="PROSITE" id="PS50237">
    <property type="entry name" value="HECT"/>
    <property type="match status" value="1"/>
</dbReference>
<dbReference type="SMART" id="SM00119">
    <property type="entry name" value="HECTc"/>
    <property type="match status" value="1"/>
</dbReference>
<feature type="domain" description="HECT" evidence="6">
    <location>
        <begin position="938"/>
        <end position="1275"/>
    </location>
</feature>
<gene>
    <name evidence="7" type="ORF">BgAZ_208850</name>
</gene>
<dbReference type="EC" id="2.3.2.26" evidence="2"/>
<evidence type="ECO:0000256" key="2">
    <source>
        <dbReference type="ARBA" id="ARBA00012485"/>
    </source>
</evidence>
<keyword evidence="4 5" id="KW-0833">Ubl conjugation pathway</keyword>
<proteinExistence type="predicted"/>
<comment type="catalytic activity">
    <reaction evidence="1">
        <text>S-ubiquitinyl-[E2 ubiquitin-conjugating enzyme]-L-cysteine + [acceptor protein]-L-lysine = [E2 ubiquitin-conjugating enzyme]-L-cysteine + N(6)-ubiquitinyl-[acceptor protein]-L-lysine.</text>
        <dbReference type="EC" id="2.3.2.26"/>
    </reaction>
</comment>